<feature type="domain" description="8-oxoguanine DNA glycosylase N-terminal" evidence="7">
    <location>
        <begin position="24"/>
        <end position="121"/>
    </location>
</feature>
<keyword evidence="4" id="KW-0456">Lyase</keyword>
<evidence type="ECO:0000313" key="8">
    <source>
        <dbReference type="Ensembl" id="ENSPSTP00000026382.1"/>
    </source>
</evidence>
<dbReference type="GO" id="GO:0003684">
    <property type="term" value="F:damaged DNA binding"/>
    <property type="evidence" value="ECO:0007669"/>
    <property type="project" value="InterPro"/>
</dbReference>
<dbReference type="GO" id="GO:0006285">
    <property type="term" value="P:base-excision repair, AP site formation"/>
    <property type="evidence" value="ECO:0007669"/>
    <property type="project" value="TreeGrafter"/>
</dbReference>
<dbReference type="Ensembl" id="ENSPSTT00000027752.1">
    <property type="protein sequence ID" value="ENSPSTP00000026382.1"/>
    <property type="gene ID" value="ENSPSTG00000019318.1"/>
</dbReference>
<dbReference type="InterPro" id="IPR052054">
    <property type="entry name" value="Oxidative_DNA_repair_enzyme"/>
</dbReference>
<protein>
    <recommendedName>
        <fullName evidence="7">8-oxoguanine DNA glycosylase N-terminal domain-containing protein</fullName>
    </recommendedName>
</protein>
<reference evidence="8" key="1">
    <citation type="submission" date="2025-08" db="UniProtKB">
        <authorList>
            <consortium name="Ensembl"/>
        </authorList>
    </citation>
    <scope>IDENTIFICATION</scope>
</reference>
<keyword evidence="3" id="KW-0234">DNA repair</keyword>
<keyword evidence="2" id="KW-0378">Hydrolase</keyword>
<evidence type="ECO:0000256" key="3">
    <source>
        <dbReference type="ARBA" id="ARBA00023204"/>
    </source>
</evidence>
<evidence type="ECO:0000256" key="2">
    <source>
        <dbReference type="ARBA" id="ARBA00022801"/>
    </source>
</evidence>
<evidence type="ECO:0000259" key="7">
    <source>
        <dbReference type="Pfam" id="PF07934"/>
    </source>
</evidence>
<evidence type="ECO:0000256" key="1">
    <source>
        <dbReference type="ARBA" id="ARBA00022763"/>
    </source>
</evidence>
<reference evidence="8" key="2">
    <citation type="submission" date="2025-09" db="UniProtKB">
        <authorList>
            <consortium name="Ensembl"/>
        </authorList>
    </citation>
    <scope>IDENTIFICATION</scope>
</reference>
<evidence type="ECO:0000256" key="4">
    <source>
        <dbReference type="ARBA" id="ARBA00023239"/>
    </source>
</evidence>
<dbReference type="PANTHER" id="PTHR10242:SF2">
    <property type="entry name" value="N-GLYCOSYLASE_DNA LYASE"/>
    <property type="match status" value="1"/>
</dbReference>
<dbReference type="Proteomes" id="UP000694428">
    <property type="component" value="Unplaced"/>
</dbReference>
<keyword evidence="9" id="KW-1185">Reference proteome</keyword>
<proteinExistence type="predicted"/>
<dbReference type="GO" id="GO:0034039">
    <property type="term" value="F:8-oxo-7,8-dihydroguanine DNA N-glycosylase activity"/>
    <property type="evidence" value="ECO:0007669"/>
    <property type="project" value="TreeGrafter"/>
</dbReference>
<evidence type="ECO:0000256" key="6">
    <source>
        <dbReference type="SAM" id="MobiDB-lite"/>
    </source>
</evidence>
<dbReference type="PANTHER" id="PTHR10242">
    <property type="entry name" value="8-OXOGUANINE DNA GLYCOSYLASE"/>
    <property type="match status" value="1"/>
</dbReference>
<dbReference type="InterPro" id="IPR012904">
    <property type="entry name" value="OGG_N"/>
</dbReference>
<dbReference type="GO" id="GO:0005634">
    <property type="term" value="C:nucleus"/>
    <property type="evidence" value="ECO:0007669"/>
    <property type="project" value="TreeGrafter"/>
</dbReference>
<dbReference type="GO" id="GO:0006289">
    <property type="term" value="P:nucleotide-excision repair"/>
    <property type="evidence" value="ECO:0007669"/>
    <property type="project" value="InterPro"/>
</dbReference>
<evidence type="ECO:0000313" key="9">
    <source>
        <dbReference type="Proteomes" id="UP000694428"/>
    </source>
</evidence>
<sequence>GYFRAAPMALRDTPSACPALWRWLRCPPAELRLDLVLASGQAFRWRETSPGAWTGVLGDRVWTLRQERDRLWYTVYGEETPGPETDRILRDYFQLDVGLAALYRAWGAADPLFCQTATAFPGGGAPGGSPCRLHTPMQLTPGDGEEQGRVPSPTTIRPQKGADEEAAGPPWTPPYPVLCPWDLHTPSVGGQAGGSVCWHPLTVRPCLGGRNEG</sequence>
<dbReference type="GO" id="GO:0016829">
    <property type="term" value="F:lyase activity"/>
    <property type="evidence" value="ECO:0007669"/>
    <property type="project" value="UniProtKB-KW"/>
</dbReference>
<accession>A0A8C9G7K0</accession>
<name>A0A8C9G7K0_PAVCR</name>
<organism evidence="8 9">
    <name type="scientific">Pavo cristatus</name>
    <name type="common">Indian peafowl</name>
    <name type="synonym">Blue peafowl</name>
    <dbReference type="NCBI Taxonomy" id="9049"/>
    <lineage>
        <taxon>Eukaryota</taxon>
        <taxon>Metazoa</taxon>
        <taxon>Chordata</taxon>
        <taxon>Craniata</taxon>
        <taxon>Vertebrata</taxon>
        <taxon>Euteleostomi</taxon>
        <taxon>Archelosauria</taxon>
        <taxon>Archosauria</taxon>
        <taxon>Dinosauria</taxon>
        <taxon>Saurischia</taxon>
        <taxon>Theropoda</taxon>
        <taxon>Coelurosauria</taxon>
        <taxon>Aves</taxon>
        <taxon>Neognathae</taxon>
        <taxon>Galloanserae</taxon>
        <taxon>Galliformes</taxon>
        <taxon>Phasianidae</taxon>
        <taxon>Phasianinae</taxon>
        <taxon>Pavo</taxon>
    </lineage>
</organism>
<keyword evidence="1" id="KW-0227">DNA damage</keyword>
<evidence type="ECO:0000256" key="5">
    <source>
        <dbReference type="ARBA" id="ARBA00023295"/>
    </source>
</evidence>
<dbReference type="SUPFAM" id="SSF55945">
    <property type="entry name" value="TATA-box binding protein-like"/>
    <property type="match status" value="1"/>
</dbReference>
<keyword evidence="5" id="KW-0326">Glycosidase</keyword>
<dbReference type="FunFam" id="3.30.310.40:FF:000001">
    <property type="entry name" value="N-glycosylase/DNA lyase isoform X2"/>
    <property type="match status" value="1"/>
</dbReference>
<feature type="region of interest" description="Disordered" evidence="6">
    <location>
        <begin position="138"/>
        <end position="170"/>
    </location>
</feature>
<dbReference type="AlphaFoldDB" id="A0A8C9G7K0"/>
<dbReference type="Gene3D" id="3.30.310.40">
    <property type="match status" value="1"/>
</dbReference>
<dbReference type="Pfam" id="PF07934">
    <property type="entry name" value="OGG_N"/>
    <property type="match status" value="1"/>
</dbReference>